<dbReference type="AlphaFoldDB" id="A0A0F9N7G7"/>
<gene>
    <name evidence="1" type="ORF">LCGC14_1296260</name>
</gene>
<sequence>MAESVLKLSTLIDRPTIIIDDVSYGIRSPDELSVLDHYRLGSQGKKLDALMDEPELDDEGEKKLSTLLHAITDFIMVDVPADVRVKLSDAMRTEIAEVFTTLPLRKHLTALTKEITTTEAATRKAMADLPATEATAEE</sequence>
<accession>A0A0F9N7G7</accession>
<dbReference type="EMBL" id="LAZR01007520">
    <property type="protein sequence ID" value="KKM84735.1"/>
    <property type="molecule type" value="Genomic_DNA"/>
</dbReference>
<proteinExistence type="predicted"/>
<reference evidence="1" key="1">
    <citation type="journal article" date="2015" name="Nature">
        <title>Complex archaea that bridge the gap between prokaryotes and eukaryotes.</title>
        <authorList>
            <person name="Spang A."/>
            <person name="Saw J.H."/>
            <person name="Jorgensen S.L."/>
            <person name="Zaremba-Niedzwiedzka K."/>
            <person name="Martijn J."/>
            <person name="Lind A.E."/>
            <person name="van Eijk R."/>
            <person name="Schleper C."/>
            <person name="Guy L."/>
            <person name="Ettema T.J."/>
        </authorList>
    </citation>
    <scope>NUCLEOTIDE SEQUENCE</scope>
</reference>
<evidence type="ECO:0000313" key="1">
    <source>
        <dbReference type="EMBL" id="KKM84735.1"/>
    </source>
</evidence>
<comment type="caution">
    <text evidence="1">The sequence shown here is derived from an EMBL/GenBank/DDBJ whole genome shotgun (WGS) entry which is preliminary data.</text>
</comment>
<name>A0A0F9N7G7_9ZZZZ</name>
<protein>
    <submittedName>
        <fullName evidence="1">Uncharacterized protein</fullName>
    </submittedName>
</protein>
<organism evidence="1">
    <name type="scientific">marine sediment metagenome</name>
    <dbReference type="NCBI Taxonomy" id="412755"/>
    <lineage>
        <taxon>unclassified sequences</taxon>
        <taxon>metagenomes</taxon>
        <taxon>ecological metagenomes</taxon>
    </lineage>
</organism>